<feature type="transmembrane region" description="Helical" evidence="6">
    <location>
        <begin position="851"/>
        <end position="874"/>
    </location>
</feature>
<dbReference type="PANTHER" id="PTHR12202:SF0">
    <property type="entry name" value="ESF1 HOMOLOG"/>
    <property type="match status" value="1"/>
</dbReference>
<evidence type="ECO:0000256" key="3">
    <source>
        <dbReference type="ARBA" id="ARBA00023054"/>
    </source>
</evidence>
<dbReference type="Pfam" id="PF08159">
    <property type="entry name" value="NUC153"/>
    <property type="match status" value="1"/>
</dbReference>
<feature type="transmembrane region" description="Helical" evidence="6">
    <location>
        <begin position="816"/>
        <end position="839"/>
    </location>
</feature>
<feature type="compositionally biased region" description="Basic and acidic residues" evidence="5">
    <location>
        <begin position="670"/>
        <end position="685"/>
    </location>
</feature>
<dbReference type="Pfam" id="PF25121">
    <property type="entry name" value="RRM_ESF1"/>
    <property type="match status" value="1"/>
</dbReference>
<dbReference type="PANTHER" id="PTHR12202">
    <property type="entry name" value="ESF1 HOMOLOG"/>
    <property type="match status" value="1"/>
</dbReference>
<dbReference type="VEuPathDB" id="FungiDB:JI435_308050"/>
<evidence type="ECO:0000256" key="5">
    <source>
        <dbReference type="SAM" id="MobiDB-lite"/>
    </source>
</evidence>
<sequence length="1039" mass="116588">MPLPKRQTIPVKGAASTAAASDDRFANFQNDPKFRLPSKKHAKTKLDPRFARVRSDPDFYNKATVDKYGRKISKEEGKKAIDRLYEVESADEDEDDEEEELQPSNSKRDKAVAKELARVQKQGFDPIRDGGLESSSDESSDGEEEDEIEDETELAGDDNAVPTGDISSRLAAVNMDWDNMRAIDIMGVANSFVPPGGRILNVVIYPSEFGMERLQREEIEGPPREIFASSSKSKDDLIALEEEEEHSDSENEEESKIELGKEETGEEFDSTALRSYQLDRLRYYYAVITCSSANVAKSIYDNLDGREYLTSANFFDLRFVPDGTTFDQDPHDECDKLPDGYKPNEFSTDALTHSKVKLTWDADDTTRKEVQKRAFSRKDIDENELKAYLGSDSSSSEDEEEIAKADKASKLRAALGLEAPGKSSKPKQKASAKRDRDFPKPDGEMEITFTGGLLNNESKGSVFENEIPIHETTMEKYVRKEKERKARRKERAKARREGRDPDAEGEEPADAETNGDEEDPFNDPFFASDPEEMERAEKAEKAESKKSKKAKKREEEEQEAEATAAERANLELLMADNDDAKLRHFDMKEIAKAEKAKKKGKKAKKNVPVVEDNFKINTTDPRFAKLYESHEFAIDPTNPRFKETQGMKALLEEGRKKRKQVRADDEQEHEPETKKSKKDLGGAGDDDVKKLAARIKAKSNIALYNGTCADGADPDIAGLGVVLSFVLASVMTTVASVLAMILDQAFDSKGQFTPQAPIRYFRERFLDTEWKRDYAWRPFLDPLIIGLGDQQLITGYAVLLSGWIKVAQNAIEVQGAHFVLILYICALSSSSHLAALITLRKYFRRYKLIARIRLTLVILFAIFLLSSMTAAIAMPPTIVDHGDGTRKKRSRAQRLSFIVPLFLILDPKRKGISARASNASLVRRVTDPKQSILPPLDFKAPAHIGVHILYYLFLNPLIAFGVQILLAILSAILVLSQKFATPNDPKRFCGLQDEGENIWGFGQTLSVVMLLLPAMSAGQTYLEGRQDIRQGFTKSKDRD</sequence>
<feature type="region of interest" description="Disordered" evidence="5">
    <location>
        <begin position="241"/>
        <end position="264"/>
    </location>
</feature>
<dbReference type="GO" id="GO:0005730">
    <property type="term" value="C:nucleolus"/>
    <property type="evidence" value="ECO:0007669"/>
    <property type="project" value="UniProtKB-SubCell"/>
</dbReference>
<dbReference type="eggNOG" id="KOG2318">
    <property type="taxonomic scope" value="Eukaryota"/>
</dbReference>
<keyword evidence="4" id="KW-0539">Nucleus</keyword>
<keyword evidence="6" id="KW-0472">Membrane</keyword>
<feature type="compositionally biased region" description="Basic and acidic residues" evidence="5">
    <location>
        <begin position="254"/>
        <end position="263"/>
    </location>
</feature>
<feature type="transmembrane region" description="Helical" evidence="6">
    <location>
        <begin position="716"/>
        <end position="742"/>
    </location>
</feature>
<comment type="subcellular location">
    <subcellularLocation>
        <location evidence="1">Nucleus</location>
        <location evidence="1">Nucleolus</location>
    </subcellularLocation>
</comment>
<evidence type="ECO:0000256" key="4">
    <source>
        <dbReference type="ARBA" id="ARBA00023242"/>
    </source>
</evidence>
<keyword evidence="6" id="KW-1133">Transmembrane helix</keyword>
<organism evidence="9 10">
    <name type="scientific">Phaeosphaeria nodorum (strain SN15 / ATCC MYA-4574 / FGSC 10173)</name>
    <name type="common">Glume blotch fungus</name>
    <name type="synonym">Parastagonospora nodorum</name>
    <dbReference type="NCBI Taxonomy" id="321614"/>
    <lineage>
        <taxon>Eukaryota</taxon>
        <taxon>Fungi</taxon>
        <taxon>Dikarya</taxon>
        <taxon>Ascomycota</taxon>
        <taxon>Pezizomycotina</taxon>
        <taxon>Dothideomycetes</taxon>
        <taxon>Pleosporomycetidae</taxon>
        <taxon>Pleosporales</taxon>
        <taxon>Pleosporineae</taxon>
        <taxon>Phaeosphaeriaceae</taxon>
        <taxon>Parastagonospora</taxon>
    </lineage>
</organism>
<gene>
    <name evidence="9" type="ORF">SNOG_13953</name>
</gene>
<evidence type="ECO:0000256" key="2">
    <source>
        <dbReference type="ARBA" id="ARBA00009087"/>
    </source>
</evidence>
<dbReference type="KEGG" id="pno:SNOG_13953"/>
<comment type="similarity">
    <text evidence="2">Belongs to the ESF1 family.</text>
</comment>
<evidence type="ECO:0000256" key="1">
    <source>
        <dbReference type="ARBA" id="ARBA00004604"/>
    </source>
</evidence>
<feature type="region of interest" description="Disordered" evidence="5">
    <location>
        <begin position="85"/>
        <end position="164"/>
    </location>
</feature>
<dbReference type="InterPro" id="IPR056750">
    <property type="entry name" value="RRM_ESF1"/>
</dbReference>
<proteinExistence type="inferred from homology"/>
<dbReference type="FunCoup" id="Q0U2S3">
    <property type="interactions" value="1025"/>
</dbReference>
<feature type="region of interest" description="Disordered" evidence="5">
    <location>
        <begin position="414"/>
        <end position="566"/>
    </location>
</feature>
<name>Q0U2S3_PHANO</name>
<dbReference type="Proteomes" id="UP000001055">
    <property type="component" value="Unassembled WGS sequence"/>
</dbReference>
<dbReference type="InterPro" id="IPR012580">
    <property type="entry name" value="NUC153"/>
</dbReference>
<accession>Q0U2S3</accession>
<feature type="compositionally biased region" description="Basic and acidic residues" evidence="5">
    <location>
        <begin position="106"/>
        <end position="118"/>
    </location>
</feature>
<dbReference type="EMBL" id="CH445353">
    <property type="protein sequence ID" value="EAT78578.2"/>
    <property type="molecule type" value="Genomic_DNA"/>
</dbReference>
<feature type="compositionally biased region" description="Basic and acidic residues" evidence="5">
    <location>
        <begin position="432"/>
        <end position="443"/>
    </location>
</feature>
<reference evidence="10" key="1">
    <citation type="journal article" date="2007" name="Plant Cell">
        <title>Dothideomycete-plant interactions illuminated by genome sequencing and EST analysis of the wheat pathogen Stagonospora nodorum.</title>
        <authorList>
            <person name="Hane J.K."/>
            <person name="Lowe R.G."/>
            <person name="Solomon P.S."/>
            <person name="Tan K.C."/>
            <person name="Schoch C.L."/>
            <person name="Spatafora J.W."/>
            <person name="Crous P.W."/>
            <person name="Kodira C."/>
            <person name="Birren B.W."/>
            <person name="Galagan J.E."/>
            <person name="Torriani S.F."/>
            <person name="McDonald B.A."/>
            <person name="Oliver R.P."/>
        </authorList>
    </citation>
    <scope>NUCLEOTIDE SEQUENCE [LARGE SCALE GENOMIC DNA]</scope>
    <source>
        <strain evidence="10">SN15 / ATCC MYA-4574 / FGSC 10173</strain>
    </source>
</reference>
<dbReference type="AlphaFoldDB" id="Q0U2S3"/>
<dbReference type="VEuPathDB" id="FungiDB:JI435_139530"/>
<feature type="compositionally biased region" description="Acidic residues" evidence="5">
    <location>
        <begin position="135"/>
        <end position="156"/>
    </location>
</feature>
<feature type="compositionally biased region" description="Acidic residues" evidence="5">
    <location>
        <begin position="503"/>
        <end position="521"/>
    </location>
</feature>
<feature type="compositionally biased region" description="Acidic residues" evidence="5">
    <location>
        <begin position="241"/>
        <end position="253"/>
    </location>
</feature>
<dbReference type="STRING" id="321614.Q0U2S3"/>
<evidence type="ECO:0000259" key="7">
    <source>
        <dbReference type="Pfam" id="PF08159"/>
    </source>
</evidence>
<dbReference type="InterPro" id="IPR039754">
    <property type="entry name" value="Esf1"/>
</dbReference>
<feature type="compositionally biased region" description="Acidic residues" evidence="5">
    <location>
        <begin position="88"/>
        <end position="101"/>
    </location>
</feature>
<feature type="region of interest" description="Disordered" evidence="5">
    <location>
        <begin position="653"/>
        <end position="685"/>
    </location>
</feature>
<dbReference type="GO" id="GO:0006364">
    <property type="term" value="P:rRNA processing"/>
    <property type="evidence" value="ECO:0000318"/>
    <property type="project" value="GO_Central"/>
</dbReference>
<feature type="region of interest" description="Disordered" evidence="5">
    <location>
        <begin position="1"/>
        <end position="49"/>
    </location>
</feature>
<evidence type="ECO:0000313" key="10">
    <source>
        <dbReference type="Proteomes" id="UP000001055"/>
    </source>
</evidence>
<feature type="domain" description="ESF1 RRM" evidence="8">
    <location>
        <begin position="168"/>
        <end position="334"/>
    </location>
</feature>
<dbReference type="RefSeq" id="XP_001804152.1">
    <property type="nucleotide sequence ID" value="XM_001804100.1"/>
</dbReference>
<feature type="compositionally biased region" description="Basic and acidic residues" evidence="5">
    <location>
        <begin position="533"/>
        <end position="545"/>
    </location>
</feature>
<keyword evidence="6" id="KW-0812">Transmembrane</keyword>
<dbReference type="GO" id="GO:0003723">
    <property type="term" value="F:RNA binding"/>
    <property type="evidence" value="ECO:0000318"/>
    <property type="project" value="GO_Central"/>
</dbReference>
<dbReference type="InParanoid" id="Q0U2S3"/>
<evidence type="ECO:0000259" key="8">
    <source>
        <dbReference type="Pfam" id="PF25121"/>
    </source>
</evidence>
<dbReference type="GeneID" id="5981075"/>
<keyword evidence="3" id="KW-0175">Coiled coil</keyword>
<feature type="compositionally biased region" description="Basic residues" evidence="5">
    <location>
        <begin position="485"/>
        <end position="494"/>
    </location>
</feature>
<protein>
    <submittedName>
        <fullName evidence="9">Uncharacterized protein</fullName>
    </submittedName>
</protein>
<feature type="compositionally biased region" description="Basic and acidic residues" evidence="5">
    <location>
        <begin position="467"/>
        <end position="484"/>
    </location>
</feature>
<dbReference type="HOGENOM" id="CLU_010564_0_1_1"/>
<evidence type="ECO:0000256" key="6">
    <source>
        <dbReference type="SAM" id="Phobius"/>
    </source>
</evidence>
<evidence type="ECO:0000313" key="9">
    <source>
        <dbReference type="EMBL" id="EAT78578.2"/>
    </source>
</evidence>
<feature type="transmembrane region" description="Helical" evidence="6">
    <location>
        <begin position="779"/>
        <end position="804"/>
    </location>
</feature>
<feature type="transmembrane region" description="Helical" evidence="6">
    <location>
        <begin position="948"/>
        <end position="975"/>
    </location>
</feature>
<feature type="domain" description="NUC153" evidence="7">
    <location>
        <begin position="620"/>
        <end position="648"/>
    </location>
</feature>